<evidence type="ECO:0000256" key="3">
    <source>
        <dbReference type="ARBA" id="ARBA00022833"/>
    </source>
</evidence>
<organism evidence="8 9">
    <name type="scientific">[Candida] subhashii</name>
    <dbReference type="NCBI Taxonomy" id="561895"/>
    <lineage>
        <taxon>Eukaryota</taxon>
        <taxon>Fungi</taxon>
        <taxon>Dikarya</taxon>
        <taxon>Ascomycota</taxon>
        <taxon>Saccharomycotina</taxon>
        <taxon>Pichiomycetes</taxon>
        <taxon>Debaryomycetaceae</taxon>
        <taxon>Spathaspora</taxon>
    </lineage>
</organism>
<comment type="caution">
    <text evidence="8">The sequence shown here is derived from an EMBL/GenBank/DDBJ whole genome shotgun (WGS) entry which is preliminary data.</text>
</comment>
<feature type="coiled-coil region" evidence="5">
    <location>
        <begin position="202"/>
        <end position="229"/>
    </location>
</feature>
<evidence type="ECO:0000256" key="4">
    <source>
        <dbReference type="PROSITE-ProRule" id="PRU00452"/>
    </source>
</evidence>
<dbReference type="EMBL" id="JAGSYN010000053">
    <property type="protein sequence ID" value="KAG7665067.1"/>
    <property type="molecule type" value="Genomic_DNA"/>
</dbReference>
<feature type="region of interest" description="Disordered" evidence="6">
    <location>
        <begin position="89"/>
        <end position="121"/>
    </location>
</feature>
<dbReference type="GO" id="GO:0016925">
    <property type="term" value="P:protein sumoylation"/>
    <property type="evidence" value="ECO:0007669"/>
    <property type="project" value="TreeGrafter"/>
</dbReference>
<evidence type="ECO:0000256" key="5">
    <source>
        <dbReference type="SAM" id="Coils"/>
    </source>
</evidence>
<dbReference type="GO" id="GO:0061665">
    <property type="term" value="F:SUMO ligase activity"/>
    <property type="evidence" value="ECO:0007669"/>
    <property type="project" value="TreeGrafter"/>
</dbReference>
<feature type="region of interest" description="Disordered" evidence="6">
    <location>
        <begin position="52"/>
        <end position="73"/>
    </location>
</feature>
<keyword evidence="3" id="KW-0862">Zinc</keyword>
<name>A0A8J5QL30_9ASCO</name>
<evidence type="ECO:0000259" key="7">
    <source>
        <dbReference type="PROSITE" id="PS51044"/>
    </source>
</evidence>
<gene>
    <name evidence="8" type="ORF">J8A68_001376</name>
</gene>
<keyword evidence="2 4" id="KW-0863">Zinc-finger</keyword>
<protein>
    <recommendedName>
        <fullName evidence="7">SP-RING-type domain-containing protein</fullName>
    </recommendedName>
</protein>
<evidence type="ECO:0000313" key="8">
    <source>
        <dbReference type="EMBL" id="KAG7665067.1"/>
    </source>
</evidence>
<dbReference type="GeneID" id="73468177"/>
<evidence type="ECO:0000256" key="6">
    <source>
        <dbReference type="SAM" id="MobiDB-lite"/>
    </source>
</evidence>
<evidence type="ECO:0000256" key="2">
    <source>
        <dbReference type="ARBA" id="ARBA00022771"/>
    </source>
</evidence>
<dbReference type="GO" id="GO:0008270">
    <property type="term" value="F:zinc ion binding"/>
    <property type="evidence" value="ECO:0007669"/>
    <property type="project" value="UniProtKB-KW"/>
</dbReference>
<evidence type="ECO:0000313" key="9">
    <source>
        <dbReference type="Proteomes" id="UP000694255"/>
    </source>
</evidence>
<keyword evidence="9" id="KW-1185">Reference proteome</keyword>
<evidence type="ECO:0000256" key="1">
    <source>
        <dbReference type="ARBA" id="ARBA00022723"/>
    </source>
</evidence>
<reference evidence="8 9" key="1">
    <citation type="journal article" date="2021" name="DNA Res.">
        <title>Genome analysis of Candida subhashii reveals its hybrid nature and dual mitochondrial genome conformations.</title>
        <authorList>
            <person name="Mixao V."/>
            <person name="Hegedusova E."/>
            <person name="Saus E."/>
            <person name="Pryszcz L.P."/>
            <person name="Cillingova A."/>
            <person name="Nosek J."/>
            <person name="Gabaldon T."/>
        </authorList>
    </citation>
    <scope>NUCLEOTIDE SEQUENCE [LARGE SCALE GENOMIC DNA]</scope>
    <source>
        <strain evidence="8 9">CBS 10753</strain>
    </source>
</reference>
<dbReference type="GO" id="GO:0000785">
    <property type="term" value="C:chromatin"/>
    <property type="evidence" value="ECO:0007669"/>
    <property type="project" value="TreeGrafter"/>
</dbReference>
<dbReference type="PANTHER" id="PTHR10782:SF4">
    <property type="entry name" value="TONALLI, ISOFORM E"/>
    <property type="match status" value="1"/>
</dbReference>
<dbReference type="PROSITE" id="PS51044">
    <property type="entry name" value="ZF_SP_RING"/>
    <property type="match status" value="1"/>
</dbReference>
<keyword evidence="1" id="KW-0479">Metal-binding</keyword>
<dbReference type="PANTHER" id="PTHR10782">
    <property type="entry name" value="ZINC FINGER MIZ DOMAIN-CONTAINING PROTEIN"/>
    <property type="match status" value="1"/>
</dbReference>
<dbReference type="InterPro" id="IPR004181">
    <property type="entry name" value="Znf_MIZ"/>
</dbReference>
<feature type="domain" description="SP-RING-type" evidence="7">
    <location>
        <begin position="144"/>
        <end position="226"/>
    </location>
</feature>
<dbReference type="Proteomes" id="UP000694255">
    <property type="component" value="Unassembled WGS sequence"/>
</dbReference>
<sequence length="430" mass="48409">MSPKIIIKGPTPPSNRVTITTEKNKRSITKYNVTFRLPKHLLSSLDYPFGNGEVQQEATPESSSKCSSISSDGLSELDEELNNMLMKENNTTLPSTPVSPDKNKNPDKKVGVTKRKQKPSADYKKIPKNILPMIEEELRKLETDDEFAMVDRIVFTLKDPLGGIKIKLPVKSDLCIHFECFDYENFCMFNKITTSTKELTKRNLIKRNIDKLQLKKRQQQQKQQQQQRQPYVQVIDKPASKQMTSKFVAPPVYNCPMYNCPICDIKFPLTALTISDSYNYFVKNTPQETERIELLGMEKYRLVDDRLSIPAHASTEELGDGDDGAFVVLSSDDEQDEKIKQEASVAAAAIPPPGRRYGTYLNAPDVNQLPPQIAGMMGPIPNFLVQYRNGQAQYIPIIPNNNYNGNMYGNGAMVEEGSGNGTQDDPITLD</sequence>
<accession>A0A8J5QL30</accession>
<proteinExistence type="predicted"/>
<feature type="compositionally biased region" description="Basic and acidic residues" evidence="6">
    <location>
        <begin position="101"/>
        <end position="110"/>
    </location>
</feature>
<dbReference type="OrthoDB" id="27975at2759"/>
<dbReference type="AlphaFoldDB" id="A0A8J5QL30"/>
<keyword evidence="5" id="KW-0175">Coiled coil</keyword>
<feature type="compositionally biased region" description="Low complexity" evidence="6">
    <location>
        <begin position="62"/>
        <end position="73"/>
    </location>
</feature>
<dbReference type="RefSeq" id="XP_049265299.1">
    <property type="nucleotide sequence ID" value="XM_049405023.1"/>
</dbReference>